<organism evidence="2 3">
    <name type="scientific">Microbacterium tenebrionis</name>
    <dbReference type="NCBI Taxonomy" id="2830665"/>
    <lineage>
        <taxon>Bacteria</taxon>
        <taxon>Bacillati</taxon>
        <taxon>Actinomycetota</taxon>
        <taxon>Actinomycetes</taxon>
        <taxon>Micrococcales</taxon>
        <taxon>Microbacteriaceae</taxon>
        <taxon>Microbacterium</taxon>
    </lineage>
</organism>
<proteinExistence type="predicted"/>
<dbReference type="EMBL" id="JAGTTM010000001">
    <property type="protein sequence ID" value="MCC2028803.1"/>
    <property type="molecule type" value="Genomic_DNA"/>
</dbReference>
<evidence type="ECO:0000313" key="3">
    <source>
        <dbReference type="Proteomes" id="UP001139289"/>
    </source>
</evidence>
<dbReference type="AlphaFoldDB" id="A0A9X1LN58"/>
<dbReference type="Proteomes" id="UP001139289">
    <property type="component" value="Unassembled WGS sequence"/>
</dbReference>
<reference evidence="2" key="1">
    <citation type="submission" date="2021-04" db="EMBL/GenBank/DDBJ databases">
        <title>Microbacterium tenobrionis sp. nov. and Microbacterium allomyrinae sp. nov., isolated from larvae of Tenobrio molitor and Allomyrina dichotoma, respectively.</title>
        <authorList>
            <person name="Lee S.D."/>
        </authorList>
    </citation>
    <scope>NUCLEOTIDE SEQUENCE</scope>
    <source>
        <strain evidence="2">YMB-B2</strain>
    </source>
</reference>
<dbReference type="RefSeq" id="WP_227530002.1">
    <property type="nucleotide sequence ID" value="NZ_JAGTTM010000001.1"/>
</dbReference>
<gene>
    <name evidence="2" type="ORF">KEC56_04600</name>
</gene>
<name>A0A9X1LN58_9MICO</name>
<evidence type="ECO:0000313" key="2">
    <source>
        <dbReference type="EMBL" id="MCC2028803.1"/>
    </source>
</evidence>
<sequence>MRPLQIVTSGFALAAMTLLIAGCASGPASPEPTSSAAPDGSGASPAPVVEDDIEAAWLDDGRMVGIVTLGSSTCIPIVDEIAGEGQTVRVSLVDAPAAEGSESACNADLAPRASVAALPEGVDPAQDVELIVTLGDITDDVDLDGNPGLTGVPGEATAFEPSAGWFDDQGIVLLTWGSSTCPPIVESIDQQVTGATISFATQDGACTTDMAPRATVIGLSGDIDDDVPFALTLTSGGLDATVDVLAG</sequence>
<comment type="caution">
    <text evidence="2">The sequence shown here is derived from an EMBL/GenBank/DDBJ whole genome shotgun (WGS) entry which is preliminary data.</text>
</comment>
<keyword evidence="3" id="KW-1185">Reference proteome</keyword>
<accession>A0A9X1LN58</accession>
<dbReference type="PROSITE" id="PS51257">
    <property type="entry name" value="PROKAR_LIPOPROTEIN"/>
    <property type="match status" value="1"/>
</dbReference>
<feature type="region of interest" description="Disordered" evidence="1">
    <location>
        <begin position="27"/>
        <end position="47"/>
    </location>
</feature>
<evidence type="ECO:0000256" key="1">
    <source>
        <dbReference type="SAM" id="MobiDB-lite"/>
    </source>
</evidence>
<protein>
    <submittedName>
        <fullName evidence="2">Uncharacterized protein</fullName>
    </submittedName>
</protein>